<dbReference type="InterPro" id="IPR011761">
    <property type="entry name" value="ATP-grasp"/>
</dbReference>
<dbReference type="InterPro" id="IPR003806">
    <property type="entry name" value="ATP-grasp_PylC-type"/>
</dbReference>
<dbReference type="GO" id="GO:0005524">
    <property type="term" value="F:ATP binding"/>
    <property type="evidence" value="ECO:0007669"/>
    <property type="project" value="UniProtKB-UniRule"/>
</dbReference>
<organism evidence="6 7">
    <name type="scientific">Arenibacter nanhaiticus</name>
    <dbReference type="NCBI Taxonomy" id="558155"/>
    <lineage>
        <taxon>Bacteria</taxon>
        <taxon>Pseudomonadati</taxon>
        <taxon>Bacteroidota</taxon>
        <taxon>Flavobacteriia</taxon>
        <taxon>Flavobacteriales</taxon>
        <taxon>Flavobacteriaceae</taxon>
        <taxon>Arenibacter</taxon>
    </lineage>
</organism>
<dbReference type="GO" id="GO:0005829">
    <property type="term" value="C:cytosol"/>
    <property type="evidence" value="ECO:0007669"/>
    <property type="project" value="TreeGrafter"/>
</dbReference>
<reference evidence="6 7" key="1">
    <citation type="submission" date="2016-11" db="EMBL/GenBank/DDBJ databases">
        <authorList>
            <person name="Jaros S."/>
            <person name="Januszkiewicz K."/>
            <person name="Wedrychowicz H."/>
        </authorList>
    </citation>
    <scope>NUCLEOTIDE SEQUENCE [LARGE SCALE GENOMIC DNA]</scope>
    <source>
        <strain evidence="6 7">CGMCC 1.8863</strain>
    </source>
</reference>
<evidence type="ECO:0000256" key="3">
    <source>
        <dbReference type="ARBA" id="ARBA00022840"/>
    </source>
</evidence>
<sequence length="370" mass="41846">MFKGGPFYKPNHTAMKTNNILFTCAGRRNYLINYFKDALNGNGMVIAIDNQTNAPALIDADLAIQVSDIYSDTYLEELKFICSKHKVTALIPLNDLELPMLAKQRSEIEETGVKVIVSNQSVIDVCFDKWKTFQFLNDHKLLTPKTYIDFNTVAENIKNKELEFPLVLKPRWGSASIGIEIVENMEELDCAYRLLKIKLSRSILNKASEDAIESAILIQEKIDGIEYGMDILNDFEGNYYNTFAREKLSMRAGETDKAMSVINPKLSDIGKTIARNLKHIGNMDCDVFVVGEKVYVLELNPRFGGGYPFSHEAGVNTAAIYIEWFNGNKDVAHLNNYEENISFAKCDVLKKIPNSNDQPTSINSYVIKEY</sequence>
<feature type="domain" description="ATP-grasp" evidence="5">
    <location>
        <begin position="133"/>
        <end position="326"/>
    </location>
</feature>
<gene>
    <name evidence="6" type="ORF">SAMN04487911_1123</name>
</gene>
<dbReference type="Gene3D" id="3.40.50.20">
    <property type="match status" value="1"/>
</dbReference>
<name>A0A1M6GUD3_9FLAO</name>
<keyword evidence="2 4" id="KW-0547">Nucleotide-binding</keyword>
<dbReference type="AlphaFoldDB" id="A0A1M6GUD3"/>
<evidence type="ECO:0000259" key="5">
    <source>
        <dbReference type="PROSITE" id="PS50975"/>
    </source>
</evidence>
<dbReference type="STRING" id="558155.SAMN04487911_1123"/>
<evidence type="ECO:0000256" key="2">
    <source>
        <dbReference type="ARBA" id="ARBA00022741"/>
    </source>
</evidence>
<dbReference type="EMBL" id="FQYX01000012">
    <property type="protein sequence ID" value="SHJ13543.1"/>
    <property type="molecule type" value="Genomic_DNA"/>
</dbReference>
<dbReference type="GO" id="GO:0016874">
    <property type="term" value="F:ligase activity"/>
    <property type="evidence" value="ECO:0007669"/>
    <property type="project" value="UniProtKB-KW"/>
</dbReference>
<dbReference type="Gene3D" id="3.30.470.20">
    <property type="entry name" value="ATP-grasp fold, B domain"/>
    <property type="match status" value="1"/>
</dbReference>
<dbReference type="SUPFAM" id="SSF56059">
    <property type="entry name" value="Glutathione synthetase ATP-binding domain-like"/>
    <property type="match status" value="1"/>
</dbReference>
<evidence type="ECO:0000256" key="1">
    <source>
        <dbReference type="ARBA" id="ARBA00022598"/>
    </source>
</evidence>
<dbReference type="Gene3D" id="3.30.1490.20">
    <property type="entry name" value="ATP-grasp fold, A domain"/>
    <property type="match status" value="1"/>
</dbReference>
<evidence type="ECO:0000313" key="7">
    <source>
        <dbReference type="Proteomes" id="UP000184231"/>
    </source>
</evidence>
<keyword evidence="7" id="KW-1185">Reference proteome</keyword>
<dbReference type="Proteomes" id="UP000184231">
    <property type="component" value="Unassembled WGS sequence"/>
</dbReference>
<evidence type="ECO:0000256" key="4">
    <source>
        <dbReference type="PROSITE-ProRule" id="PRU00409"/>
    </source>
</evidence>
<dbReference type="PANTHER" id="PTHR43055:SF1">
    <property type="entry name" value="FORMATE-DEPENDENT PHOSPHORIBOSYLGLYCINAMIDE FORMYLTRANSFERASE"/>
    <property type="match status" value="1"/>
</dbReference>
<accession>A0A1M6GUD3</accession>
<proteinExistence type="predicted"/>
<protein>
    <submittedName>
        <fullName evidence="6">Carbamoyl-phosphate synthase large subunit</fullName>
    </submittedName>
</protein>
<keyword evidence="3 4" id="KW-0067">ATP-binding</keyword>
<dbReference type="PANTHER" id="PTHR43055">
    <property type="entry name" value="FORMATE-DEPENDENT PHOSPHORIBOSYLGLYCINAMIDE FORMYLTRANSFERASE"/>
    <property type="match status" value="1"/>
</dbReference>
<dbReference type="Pfam" id="PF21360">
    <property type="entry name" value="PylC-like_N"/>
    <property type="match status" value="1"/>
</dbReference>
<dbReference type="InterPro" id="IPR013815">
    <property type="entry name" value="ATP_grasp_subdomain_1"/>
</dbReference>
<dbReference type="Pfam" id="PF02655">
    <property type="entry name" value="ATP-grasp_3"/>
    <property type="match status" value="1"/>
</dbReference>
<dbReference type="PROSITE" id="PS50975">
    <property type="entry name" value="ATP_GRASP"/>
    <property type="match status" value="1"/>
</dbReference>
<evidence type="ECO:0000313" key="6">
    <source>
        <dbReference type="EMBL" id="SHJ13543.1"/>
    </source>
</evidence>
<dbReference type="GO" id="GO:0046872">
    <property type="term" value="F:metal ion binding"/>
    <property type="evidence" value="ECO:0007669"/>
    <property type="project" value="InterPro"/>
</dbReference>
<dbReference type="NCBIfam" id="NF009404">
    <property type="entry name" value="PRK12767.1-3"/>
    <property type="match status" value="1"/>
</dbReference>
<keyword evidence="1" id="KW-0436">Ligase</keyword>
<dbReference type="InterPro" id="IPR048764">
    <property type="entry name" value="PylC_N"/>
</dbReference>